<protein>
    <submittedName>
        <fullName evidence="4">26S proteasome non-ATPase regulatory subunit 4</fullName>
    </submittedName>
</protein>
<evidence type="ECO:0000313" key="5">
    <source>
        <dbReference type="Proteomes" id="UP001470230"/>
    </source>
</evidence>
<feature type="region of interest" description="Disordered" evidence="2">
    <location>
        <begin position="360"/>
        <end position="391"/>
    </location>
</feature>
<keyword evidence="1" id="KW-0175">Coiled coil</keyword>
<feature type="compositionally biased region" description="Polar residues" evidence="2">
    <location>
        <begin position="130"/>
        <end position="142"/>
    </location>
</feature>
<feature type="domain" description="VWFA" evidence="3">
    <location>
        <begin position="7"/>
        <end position="106"/>
    </location>
</feature>
<feature type="region of interest" description="Disordered" evidence="2">
    <location>
        <begin position="548"/>
        <end position="571"/>
    </location>
</feature>
<dbReference type="InterPro" id="IPR002035">
    <property type="entry name" value="VWF_A"/>
</dbReference>
<evidence type="ECO:0000256" key="2">
    <source>
        <dbReference type="SAM" id="MobiDB-lite"/>
    </source>
</evidence>
<accession>A0ABR2HW03</accession>
<dbReference type="InterPro" id="IPR027040">
    <property type="entry name" value="PSMD4"/>
</dbReference>
<comment type="caution">
    <text evidence="4">The sequence shown here is derived from an EMBL/GenBank/DDBJ whole genome shotgun (WGS) entry which is preliminary data.</text>
</comment>
<dbReference type="InterPro" id="IPR036465">
    <property type="entry name" value="vWFA_dom_sf"/>
</dbReference>
<feature type="region of interest" description="Disordered" evidence="2">
    <location>
        <begin position="309"/>
        <end position="329"/>
    </location>
</feature>
<dbReference type="Pfam" id="PF13519">
    <property type="entry name" value="VWA_2"/>
    <property type="match status" value="1"/>
</dbReference>
<dbReference type="SUPFAM" id="SSF53300">
    <property type="entry name" value="vWA-like"/>
    <property type="match status" value="1"/>
</dbReference>
<evidence type="ECO:0000313" key="4">
    <source>
        <dbReference type="EMBL" id="KAK8853775.1"/>
    </source>
</evidence>
<keyword evidence="5" id="KW-1185">Reference proteome</keyword>
<dbReference type="PANTHER" id="PTHR10223">
    <property type="entry name" value="26S PROTEASOME NON-ATPASE REGULATORY SUBUNIT 4"/>
    <property type="match status" value="1"/>
</dbReference>
<dbReference type="GO" id="GO:0000502">
    <property type="term" value="C:proteasome complex"/>
    <property type="evidence" value="ECO:0007669"/>
    <property type="project" value="UniProtKB-KW"/>
</dbReference>
<dbReference type="Proteomes" id="UP001470230">
    <property type="component" value="Unassembled WGS sequence"/>
</dbReference>
<sequence>MNESKAVAILIDNSATSIDGDFYPNRLTAQLITAGRYAQHLFSENPNNQVAIGTLGDTEFGIRASFTTSLPKIESIFNNIVSSGSIDLERGLKSAILALHHCNNVTSQNQQSIQPAALKINNNNNPSPSKQTQMQQHSNSYENNNNNDFLSTRDKDTNQISKHILAFVGNENNITDENKSDIAKRLSEEDISLYLVIIGENVSNQQILKDLVNQIKPELKSQFWPIPNSSTILADDVISLAIKLFNPDEMFRDDASEMYRDDPAIQDAIKLSKNGNINEIKHEEKAKSSQSVKTKVPARRIKCVKNFDQPPQQQQQIPQQLPQQQIISTQRQPVHIVHQPITHLQARQPPQAPIQPIKIIQQQQPQQPQQIIHTSSSSPQSRSLSPQQQPQQIQIVNGMTVSHIPQQQLIYQIGQYSQIPQIQQMMQYPHIQQQQQIQAQRPIVLSTQIPLQQPINTIGLQQIQQQQMQLQQQQIPPPMQQIQQPQIPQLQQPQLQQIQQPQLQQTIQQMHQQQIQQQYQQQIQQQQQYQQYQQQIQQQQQQQYQQQIQQQQPRQQKKKPKKGASKNPKDP</sequence>
<dbReference type="PANTHER" id="PTHR10223:SF0">
    <property type="entry name" value="26S PROTEASOME NON-ATPASE REGULATORY SUBUNIT 4"/>
    <property type="match status" value="1"/>
</dbReference>
<gene>
    <name evidence="4" type="ORF">M9Y10_016318</name>
</gene>
<evidence type="ECO:0000256" key="1">
    <source>
        <dbReference type="SAM" id="Coils"/>
    </source>
</evidence>
<reference evidence="4 5" key="1">
    <citation type="submission" date="2024-04" db="EMBL/GenBank/DDBJ databases">
        <title>Tritrichomonas musculus Genome.</title>
        <authorList>
            <person name="Alves-Ferreira E."/>
            <person name="Grigg M."/>
            <person name="Lorenzi H."/>
            <person name="Galac M."/>
        </authorList>
    </citation>
    <scope>NUCLEOTIDE SEQUENCE [LARGE SCALE GENOMIC DNA]</scope>
    <source>
        <strain evidence="4 5">EAF2021</strain>
    </source>
</reference>
<evidence type="ECO:0000259" key="3">
    <source>
        <dbReference type="Pfam" id="PF13519"/>
    </source>
</evidence>
<feature type="coiled-coil region" evidence="1">
    <location>
        <begin position="515"/>
        <end position="542"/>
    </location>
</feature>
<organism evidence="4 5">
    <name type="scientific">Tritrichomonas musculus</name>
    <dbReference type="NCBI Taxonomy" id="1915356"/>
    <lineage>
        <taxon>Eukaryota</taxon>
        <taxon>Metamonada</taxon>
        <taxon>Parabasalia</taxon>
        <taxon>Tritrichomonadida</taxon>
        <taxon>Tritrichomonadidae</taxon>
        <taxon>Tritrichomonas</taxon>
    </lineage>
</organism>
<feature type="region of interest" description="Disordered" evidence="2">
    <location>
        <begin position="119"/>
        <end position="147"/>
    </location>
</feature>
<feature type="compositionally biased region" description="Basic residues" evidence="2">
    <location>
        <begin position="555"/>
        <end position="564"/>
    </location>
</feature>
<dbReference type="Gene3D" id="3.40.50.410">
    <property type="entry name" value="von Willebrand factor, type A domain"/>
    <property type="match status" value="2"/>
</dbReference>
<proteinExistence type="predicted"/>
<dbReference type="EMBL" id="JAPFFF010000021">
    <property type="protein sequence ID" value="KAK8853775.1"/>
    <property type="molecule type" value="Genomic_DNA"/>
</dbReference>
<name>A0ABR2HW03_9EUKA</name>
<keyword evidence="4" id="KW-0647">Proteasome</keyword>